<dbReference type="InterPro" id="IPR011010">
    <property type="entry name" value="DNA_brk_join_enz"/>
</dbReference>
<dbReference type="RefSeq" id="WP_143313033.1">
    <property type="nucleotide sequence ID" value="NZ_FUWZ01000003.1"/>
</dbReference>
<dbReference type="PROSITE" id="PS51898">
    <property type="entry name" value="TYR_RECOMBINASE"/>
    <property type="match status" value="1"/>
</dbReference>
<evidence type="ECO:0000313" key="5">
    <source>
        <dbReference type="EMBL" id="SKA32584.1"/>
    </source>
</evidence>
<reference evidence="6" key="1">
    <citation type="submission" date="2017-02" db="EMBL/GenBank/DDBJ databases">
        <authorList>
            <person name="Varghese N."/>
            <person name="Submissions S."/>
        </authorList>
    </citation>
    <scope>NUCLEOTIDE SEQUENCE [LARGE SCALE GENOMIC DNA]</scope>
    <source>
        <strain evidence="6">DSM 22224</strain>
    </source>
</reference>
<accession>A0A1T4SWE4</accession>
<keyword evidence="2" id="KW-0238">DNA-binding</keyword>
<dbReference type="STRING" id="634771.SAMN04488128_103690"/>
<dbReference type="InterPro" id="IPR050090">
    <property type="entry name" value="Tyrosine_recombinase_XerCD"/>
</dbReference>
<dbReference type="CDD" id="cd01185">
    <property type="entry name" value="INTN1_C_like"/>
    <property type="match status" value="1"/>
</dbReference>
<dbReference type="Gene3D" id="1.10.150.130">
    <property type="match status" value="1"/>
</dbReference>
<dbReference type="InterPro" id="IPR035386">
    <property type="entry name" value="Arm-DNA-bind_5"/>
</dbReference>
<name>A0A1T4SWE4_9BACT</name>
<dbReference type="PANTHER" id="PTHR30349">
    <property type="entry name" value="PHAGE INTEGRASE-RELATED"/>
    <property type="match status" value="1"/>
</dbReference>
<sequence length="407" mass="46576">MEQTQTTYGVSFFPKTERTKIKTGNALLYCRITVKGKPTDFSLQKTIDKTVLKTAKGKGKSNDPDVLKLRHFLDQVKGKVTHHYDELKLRNQPITGEILKIKLLGLEQNTNSLCELFSYHNKTCGLKRGTVKNYLTTFAYIQNYLKAKKRTDILLSELDYAFMLEFGNYIANNPIDPLNPLTNNGTMKHLERTRKVGGLAVKMGWLKHHPFRQFRLKFDKVQRSYLSDTELAAVEVLAFNDPMLQLVHDLFVFACYTSPHYSDTINLKREEIVEGVDHTPWIRQQREKNAEPVLIPLLPISISIIEKYRNDPRAIARGTVFPYVSNKTVNDKLKIIGYIAGHPRPLRFKDARHTFATTVMLTNGMPIESVSKMMGHTKISTTQIYGEIVAAKLSEDMKNLRQKLASK</sequence>
<dbReference type="Gene3D" id="1.10.443.10">
    <property type="entry name" value="Intergrase catalytic core"/>
    <property type="match status" value="1"/>
</dbReference>
<dbReference type="GO" id="GO:0015074">
    <property type="term" value="P:DNA integration"/>
    <property type="evidence" value="ECO:0007669"/>
    <property type="project" value="InterPro"/>
</dbReference>
<organism evidence="5 6">
    <name type="scientific">Chitinophaga eiseniae</name>
    <dbReference type="NCBI Taxonomy" id="634771"/>
    <lineage>
        <taxon>Bacteria</taxon>
        <taxon>Pseudomonadati</taxon>
        <taxon>Bacteroidota</taxon>
        <taxon>Chitinophagia</taxon>
        <taxon>Chitinophagales</taxon>
        <taxon>Chitinophagaceae</taxon>
        <taxon>Chitinophaga</taxon>
    </lineage>
</organism>
<dbReference type="AlphaFoldDB" id="A0A1T4SWE4"/>
<keyword evidence="3" id="KW-0233">DNA recombination</keyword>
<evidence type="ECO:0000259" key="4">
    <source>
        <dbReference type="PROSITE" id="PS51898"/>
    </source>
</evidence>
<dbReference type="PANTHER" id="PTHR30349:SF64">
    <property type="entry name" value="PROPHAGE INTEGRASE INTD-RELATED"/>
    <property type="match status" value="1"/>
</dbReference>
<dbReference type="GO" id="GO:0006310">
    <property type="term" value="P:DNA recombination"/>
    <property type="evidence" value="ECO:0007669"/>
    <property type="project" value="UniProtKB-KW"/>
</dbReference>
<dbReference type="InterPro" id="IPR013762">
    <property type="entry name" value="Integrase-like_cat_sf"/>
</dbReference>
<keyword evidence="6" id="KW-1185">Reference proteome</keyword>
<comment type="similarity">
    <text evidence="1">Belongs to the 'phage' integrase family.</text>
</comment>
<gene>
    <name evidence="5" type="ORF">SAMN04488128_103690</name>
</gene>
<dbReference type="Pfam" id="PF17293">
    <property type="entry name" value="Arm-DNA-bind_5"/>
    <property type="match status" value="1"/>
</dbReference>
<evidence type="ECO:0000313" key="6">
    <source>
        <dbReference type="Proteomes" id="UP000190367"/>
    </source>
</evidence>
<evidence type="ECO:0000256" key="3">
    <source>
        <dbReference type="ARBA" id="ARBA00023172"/>
    </source>
</evidence>
<dbReference type="OrthoDB" id="892893at2"/>
<feature type="domain" description="Tyr recombinase" evidence="4">
    <location>
        <begin position="221"/>
        <end position="398"/>
    </location>
</feature>
<dbReference type="GO" id="GO:0003677">
    <property type="term" value="F:DNA binding"/>
    <property type="evidence" value="ECO:0007669"/>
    <property type="project" value="UniProtKB-KW"/>
</dbReference>
<dbReference type="InterPro" id="IPR025269">
    <property type="entry name" value="SAM-like_dom"/>
</dbReference>
<evidence type="ECO:0000256" key="2">
    <source>
        <dbReference type="ARBA" id="ARBA00023125"/>
    </source>
</evidence>
<dbReference type="InterPro" id="IPR010998">
    <property type="entry name" value="Integrase_recombinase_N"/>
</dbReference>
<dbReference type="EMBL" id="FUWZ01000003">
    <property type="protein sequence ID" value="SKA32584.1"/>
    <property type="molecule type" value="Genomic_DNA"/>
</dbReference>
<evidence type="ECO:0000256" key="1">
    <source>
        <dbReference type="ARBA" id="ARBA00008857"/>
    </source>
</evidence>
<dbReference type="SUPFAM" id="SSF56349">
    <property type="entry name" value="DNA breaking-rejoining enzymes"/>
    <property type="match status" value="1"/>
</dbReference>
<dbReference type="Proteomes" id="UP000190367">
    <property type="component" value="Unassembled WGS sequence"/>
</dbReference>
<dbReference type="InterPro" id="IPR002104">
    <property type="entry name" value="Integrase_catalytic"/>
</dbReference>
<dbReference type="Pfam" id="PF00589">
    <property type="entry name" value="Phage_integrase"/>
    <property type="match status" value="1"/>
</dbReference>
<dbReference type="Pfam" id="PF13102">
    <property type="entry name" value="Phage_int_SAM_5"/>
    <property type="match status" value="1"/>
</dbReference>
<proteinExistence type="inferred from homology"/>
<protein>
    <submittedName>
        <fullName evidence="5">Site-specific recombinase XerD</fullName>
    </submittedName>
</protein>